<keyword evidence="3" id="KW-1185">Reference proteome</keyword>
<dbReference type="InterPro" id="IPR012349">
    <property type="entry name" value="Split_barrel_FMN-bd"/>
</dbReference>
<dbReference type="Pfam" id="PF04299">
    <property type="entry name" value="FMN_bind_2"/>
    <property type="match status" value="1"/>
</dbReference>
<feature type="coiled-coil region" evidence="1">
    <location>
        <begin position="176"/>
        <end position="203"/>
    </location>
</feature>
<dbReference type="PIRSF" id="PIRSF010372">
    <property type="entry name" value="PaiB"/>
    <property type="match status" value="1"/>
</dbReference>
<dbReference type="GO" id="GO:0006508">
    <property type="term" value="P:proteolysis"/>
    <property type="evidence" value="ECO:0007669"/>
    <property type="project" value="UniProtKB-KW"/>
</dbReference>
<organism evidence="2 3">
    <name type="scientific">Leptospira johnsonii</name>
    <dbReference type="NCBI Taxonomy" id="1917820"/>
    <lineage>
        <taxon>Bacteria</taxon>
        <taxon>Pseudomonadati</taxon>
        <taxon>Spirochaetota</taxon>
        <taxon>Spirochaetia</taxon>
        <taxon>Leptospirales</taxon>
        <taxon>Leptospiraceae</taxon>
        <taxon>Leptospira</taxon>
    </lineage>
</organism>
<keyword evidence="2" id="KW-0378">Hydrolase</keyword>
<dbReference type="OrthoDB" id="9794948at2"/>
<keyword evidence="2" id="KW-0645">Protease</keyword>
<sequence length="203" mass="23366">MYTPEHFKLENLDIIHEIIGKYPFAVLISTTAEGLEATHLPILLSKDKASLVGHMASGNPLLQENSQVLCVFHGPHAYISPSWYESGQTVPTWNYISVHVKGILHFLDREETEIVLQDSIQYFESENSGYGYQTPKPEVRNSLLGKIKGFEIRNLTYEAKLKLSQNHSLERRKRVIDTLELSEQEQELELAEWMRRINDIQKS</sequence>
<dbReference type="GO" id="GO:0008233">
    <property type="term" value="F:peptidase activity"/>
    <property type="evidence" value="ECO:0007669"/>
    <property type="project" value="UniProtKB-KW"/>
</dbReference>
<accession>A0A2P2D1W1</accession>
<dbReference type="InterPro" id="IPR007396">
    <property type="entry name" value="TR_PAI2-type"/>
</dbReference>
<dbReference type="PANTHER" id="PTHR35802:SF1">
    <property type="entry name" value="PROTEASE SYNTHASE AND SPORULATION PROTEIN PAI 2"/>
    <property type="match status" value="1"/>
</dbReference>
<dbReference type="AlphaFoldDB" id="A0A2P2D1W1"/>
<proteinExistence type="predicted"/>
<dbReference type="Gene3D" id="2.30.110.10">
    <property type="entry name" value="Electron Transport, Fmn-binding Protein, Chain A"/>
    <property type="match status" value="1"/>
</dbReference>
<dbReference type="SUPFAM" id="SSF50475">
    <property type="entry name" value="FMN-binding split barrel"/>
    <property type="match status" value="1"/>
</dbReference>
<evidence type="ECO:0000313" key="2">
    <source>
        <dbReference type="EMBL" id="GBF38451.1"/>
    </source>
</evidence>
<comment type="caution">
    <text evidence="2">The sequence shown here is derived from an EMBL/GenBank/DDBJ whole genome shotgun (WGS) entry which is preliminary data.</text>
</comment>
<reference evidence="2 3" key="1">
    <citation type="submission" date="2018-02" db="EMBL/GenBank/DDBJ databases">
        <title>Novel Leptospira species isolated from soil and water in Japan.</title>
        <authorList>
            <person name="Nakao R."/>
            <person name="Masuzawa T."/>
        </authorList>
    </citation>
    <scope>NUCLEOTIDE SEQUENCE [LARGE SCALE GENOMIC DNA]</scope>
    <source>
        <strain evidence="2 3">E8</strain>
    </source>
</reference>
<name>A0A2P2D1W1_9LEPT</name>
<keyword evidence="1" id="KW-0175">Coiled coil</keyword>
<protein>
    <submittedName>
        <fullName evidence="2">Putative protease synthase and sporulation protein PAI 2</fullName>
    </submittedName>
</protein>
<evidence type="ECO:0000313" key="3">
    <source>
        <dbReference type="Proteomes" id="UP000245076"/>
    </source>
</evidence>
<dbReference type="Proteomes" id="UP000245076">
    <property type="component" value="Unassembled WGS sequence"/>
</dbReference>
<evidence type="ECO:0000256" key="1">
    <source>
        <dbReference type="SAM" id="Coils"/>
    </source>
</evidence>
<dbReference type="RefSeq" id="WP_108928150.1">
    <property type="nucleotide sequence ID" value="NZ_BFAY01000007.1"/>
</dbReference>
<dbReference type="PANTHER" id="PTHR35802">
    <property type="entry name" value="PROTEASE SYNTHASE AND SPORULATION PROTEIN PAI 2"/>
    <property type="match status" value="1"/>
</dbReference>
<gene>
    <name evidence="2" type="ORF">LPTSP1_14440</name>
</gene>
<dbReference type="EMBL" id="BFAY01000007">
    <property type="protein sequence ID" value="GBF38451.1"/>
    <property type="molecule type" value="Genomic_DNA"/>
</dbReference>